<accession>A0A1M6P475</accession>
<sequence>MTSLTSERSWLMDRNLLKLVYQCRRLISAEFGVRLHLTEEHLEQQLADYAGKSRSRQLVDTWECLLAQVPELGMKTEKHSRKMYRGQEIIDDTPTARIAEASQEEGLPRKKKIIYRGQVVG</sequence>
<protein>
    <submittedName>
        <fullName evidence="1">Uncharacterized protein</fullName>
    </submittedName>
</protein>
<evidence type="ECO:0000313" key="2">
    <source>
        <dbReference type="Proteomes" id="UP000184497"/>
    </source>
</evidence>
<keyword evidence="2" id="KW-1185">Reference proteome</keyword>
<dbReference type="RefSeq" id="WP_072794823.1">
    <property type="nucleotide sequence ID" value="NZ_FRAQ01000001.1"/>
</dbReference>
<dbReference type="AlphaFoldDB" id="A0A1M6P475"/>
<reference evidence="2" key="1">
    <citation type="submission" date="2016-11" db="EMBL/GenBank/DDBJ databases">
        <authorList>
            <person name="Varghese N."/>
            <person name="Submissions S."/>
        </authorList>
    </citation>
    <scope>NUCLEOTIDE SEQUENCE [LARGE SCALE GENOMIC DNA]</scope>
    <source>
        <strain evidence="2">CGMCC 1.10835</strain>
    </source>
</reference>
<dbReference type="EMBL" id="FRAQ01000001">
    <property type="protein sequence ID" value="SHK02702.1"/>
    <property type="molecule type" value="Genomic_DNA"/>
</dbReference>
<evidence type="ECO:0000313" key="1">
    <source>
        <dbReference type="EMBL" id="SHK02702.1"/>
    </source>
</evidence>
<dbReference type="OrthoDB" id="6369928at2"/>
<dbReference type="Proteomes" id="UP000184497">
    <property type="component" value="Unassembled WGS sequence"/>
</dbReference>
<gene>
    <name evidence="1" type="ORF">SAMN05216369_0067</name>
</gene>
<organism evidence="1 2">
    <name type="scientific">Marinobacter antarcticus</name>
    <dbReference type="NCBI Taxonomy" id="564117"/>
    <lineage>
        <taxon>Bacteria</taxon>
        <taxon>Pseudomonadati</taxon>
        <taxon>Pseudomonadota</taxon>
        <taxon>Gammaproteobacteria</taxon>
        <taxon>Pseudomonadales</taxon>
        <taxon>Marinobacteraceae</taxon>
        <taxon>Marinobacter</taxon>
    </lineage>
</organism>
<proteinExistence type="predicted"/>
<name>A0A1M6P475_9GAMM</name>